<feature type="region of interest" description="Disordered" evidence="1">
    <location>
        <begin position="1295"/>
        <end position="1360"/>
    </location>
</feature>
<feature type="compositionally biased region" description="Basic and acidic residues" evidence="1">
    <location>
        <begin position="440"/>
        <end position="453"/>
    </location>
</feature>
<proteinExistence type="predicted"/>
<dbReference type="EMBL" id="CAUYUJ010009957">
    <property type="protein sequence ID" value="CAK0828128.1"/>
    <property type="molecule type" value="Genomic_DNA"/>
</dbReference>
<comment type="caution">
    <text evidence="2">The sequence shown here is derived from an EMBL/GenBank/DDBJ whole genome shotgun (WGS) entry which is preliminary data.</text>
</comment>
<feature type="compositionally biased region" description="Basic and acidic residues" evidence="1">
    <location>
        <begin position="190"/>
        <end position="201"/>
    </location>
</feature>
<name>A0ABN9S8M7_9DINO</name>
<feature type="compositionally biased region" description="Low complexity" evidence="1">
    <location>
        <begin position="174"/>
        <end position="189"/>
    </location>
</feature>
<protein>
    <recommendedName>
        <fullName evidence="4">Exocyst complex component Sec6</fullName>
    </recommendedName>
</protein>
<feature type="compositionally biased region" description="Basic and acidic residues" evidence="1">
    <location>
        <begin position="728"/>
        <end position="743"/>
    </location>
</feature>
<reference evidence="2" key="1">
    <citation type="submission" date="2023-10" db="EMBL/GenBank/DDBJ databases">
        <authorList>
            <person name="Chen Y."/>
            <person name="Shah S."/>
            <person name="Dougan E. K."/>
            <person name="Thang M."/>
            <person name="Chan C."/>
        </authorList>
    </citation>
    <scope>NUCLEOTIDE SEQUENCE [LARGE SCALE GENOMIC DNA]</scope>
</reference>
<evidence type="ECO:0000313" key="2">
    <source>
        <dbReference type="EMBL" id="CAK0828128.1"/>
    </source>
</evidence>
<accession>A0ABN9S8M7</accession>
<organism evidence="2 3">
    <name type="scientific">Prorocentrum cordatum</name>
    <dbReference type="NCBI Taxonomy" id="2364126"/>
    <lineage>
        <taxon>Eukaryota</taxon>
        <taxon>Sar</taxon>
        <taxon>Alveolata</taxon>
        <taxon>Dinophyceae</taxon>
        <taxon>Prorocentrales</taxon>
        <taxon>Prorocentraceae</taxon>
        <taxon>Prorocentrum</taxon>
    </lineage>
</organism>
<keyword evidence="3" id="KW-1185">Reference proteome</keyword>
<gene>
    <name evidence="2" type="ORF">PCOR1329_LOCUS27452</name>
</gene>
<feature type="region of interest" description="Disordered" evidence="1">
    <location>
        <begin position="220"/>
        <end position="253"/>
    </location>
</feature>
<feature type="region of interest" description="Disordered" evidence="1">
    <location>
        <begin position="724"/>
        <end position="754"/>
    </location>
</feature>
<evidence type="ECO:0000256" key="1">
    <source>
        <dbReference type="SAM" id="MobiDB-lite"/>
    </source>
</evidence>
<dbReference type="Proteomes" id="UP001189429">
    <property type="component" value="Unassembled WGS sequence"/>
</dbReference>
<feature type="compositionally biased region" description="Low complexity" evidence="1">
    <location>
        <begin position="1295"/>
        <end position="1313"/>
    </location>
</feature>
<sequence length="1360" mass="147864">MEPASAEIMTKEECEQCKHELFGSDCSASADFRQASQVENRQNETSPALPLDPEFADGLFESPSCCKCGCKVPSEGAPAGGKPITCEECIELGILVSHPLEGPLGAVVFPSEGEEWVKLVTLWKKLRIETSHATISLEDLAIHWAEAASQECRGDGEIDVAGCPDAGDGGAAGQGPPAASAGQATAAQDIPERAAPAERGEASAPRVLRAIPRSGWLQAPRVAAASRESDGGVGDNGGDPSLDIPEPDDVDMASGHKISKYSIDERLPKGQLFISVGRIRGTVNAYVDSLAEIGWYPNFKIQTVQALQRRVNNHEKEMQAQANVDIKVGYQQVSTRVNSLIEMYKVFKAWYDENADGALVPLVSHISSIKPYLDHVEKQLAPDLEIINMYAQFYELLHAGVAIEDAMEKLDFDLLKDCQRACVADAGRLLGSSASNDTQGVKDEGNGEVKEEPGADTGARKKKRRIAALPKDLVAVRVSREPEVQFEKLVSDAAAAWIFGMKPEVVQSNVGVEAAMFRMRKITRVWETKTNADCNDKVYHFLRACGVIIQCAMKDERQKPNVNEARWARKTMFVTMKEDGPSAELAKAMIDHPAGKAFMKVALDHAQIGVEDAAASNGFEFSLDRFEGVLGPVFDDVAAWLETGQKGKAMDVESCAFFLEACNAMCVACNQALQRWSPGALQQQSESLANTISNIFSLLHAANFVYVNSVKRLIGELMETASSSKPVTEAKPDDDADAAEEKNNASPSAEGGKANIPKVFKTDAIFGHVRDINDSIRSMQPRLKSFVDLVFKVTLSTQKIFKVGMSRLGSSWRDHFQEELSGDLLLKQFNHNVSVCDKMAAYMDALHALSFPDWWLADSPVQTAPQISEDILCTFTKIHHEQTAVRPFDVLLTSALPFPEVGDDVAMIFGRFCNNVGQPMYDRETKAFLELKFEMIRCKEVRLGSVHPEVIKECDASAAFSRLLPTADAAKLVKEQTIDWNSITPDVPSLPFQHNMARKHLEDFAKAVALSNLEVPGMTNPDLDAPKPSIDLCIFALELQCAVADVVEVVSAAHVHIMKCSASGDNAFTKEFICGQAVDVGSALHVTLKTLDAAVNDSRAVELEKSGWVLNEPIATMRAWCLLAAIFSKRLEEVILKSIAKLLTDQSDALTKVTPPWSACFADDGYNEHMAKGMLKGKIDPLVEQHNIVHKYLADFSRAAEKLSVSPRLQDNELTFQAVAVAGECMKKSSQANVIILGIDTLATYRNRPDGPDKAQAFLDEHAPKHPTLPAQFWQQFKDLKSHAVAPDTFSASGPAAVQKASAPASSQSTPAKRPAADLSLETPGAKPKGAPSSSAESADQKSKPPQPAPSQGFKRAKRV</sequence>
<evidence type="ECO:0008006" key="4">
    <source>
        <dbReference type="Google" id="ProtNLM"/>
    </source>
</evidence>
<feature type="region of interest" description="Disordered" evidence="1">
    <location>
        <begin position="434"/>
        <end position="461"/>
    </location>
</feature>
<feature type="region of interest" description="Disordered" evidence="1">
    <location>
        <begin position="159"/>
        <end position="205"/>
    </location>
</feature>
<evidence type="ECO:0000313" key="3">
    <source>
        <dbReference type="Proteomes" id="UP001189429"/>
    </source>
</evidence>